<dbReference type="AlphaFoldDB" id="C3NCI2"/>
<dbReference type="Proteomes" id="UP000002308">
    <property type="component" value="Chromosome"/>
</dbReference>
<feature type="transmembrane region" description="Helical" evidence="1">
    <location>
        <begin position="27"/>
        <end position="54"/>
    </location>
</feature>
<evidence type="ECO:0000256" key="1">
    <source>
        <dbReference type="SAM" id="Phobius"/>
    </source>
</evidence>
<dbReference type="EMBL" id="CP001403">
    <property type="protein sequence ID" value="ACP47088.1"/>
    <property type="molecule type" value="Genomic_DNA"/>
</dbReference>
<keyword evidence="1" id="KW-0472">Membrane</keyword>
<evidence type="ECO:0000313" key="3">
    <source>
        <dbReference type="Proteomes" id="UP000002308"/>
    </source>
</evidence>
<accession>C3NCI2</accession>
<proteinExistence type="predicted"/>
<reference evidence="2 3" key="1">
    <citation type="journal article" date="2009" name="Proc. Natl. Acad. Sci. U.S.A.">
        <title>Biogeography of the Sulfolobus islandicus pan-genome.</title>
        <authorList>
            <person name="Reno M.L."/>
            <person name="Held N.L."/>
            <person name="Fields C.J."/>
            <person name="Burke P.V."/>
            <person name="Whitaker R.J."/>
        </authorList>
    </citation>
    <scope>NUCLEOTIDE SEQUENCE [LARGE SCALE GENOMIC DNA]</scope>
    <source>
        <strain evidence="3">Y.G.57.14 / Yellowstone #1</strain>
    </source>
</reference>
<gene>
    <name evidence="2" type="ordered locus">YG5714_2868</name>
</gene>
<protein>
    <submittedName>
        <fullName evidence="2">Uncharacterized protein</fullName>
    </submittedName>
</protein>
<evidence type="ECO:0000313" key="2">
    <source>
        <dbReference type="EMBL" id="ACP47088.1"/>
    </source>
</evidence>
<keyword evidence="1" id="KW-1133">Transmembrane helix</keyword>
<name>C3NCI2_SACI7</name>
<dbReference type="KEGG" id="siy:YG5714_2868"/>
<keyword evidence="1" id="KW-0812">Transmembrane</keyword>
<organism evidence="2 3">
    <name type="scientific">Saccharolobus islandicus (strain Y.G.57.14 / Yellowstone #1)</name>
    <name type="common">Sulfolobus islandicus</name>
    <dbReference type="NCBI Taxonomy" id="439386"/>
    <lineage>
        <taxon>Archaea</taxon>
        <taxon>Thermoproteota</taxon>
        <taxon>Thermoprotei</taxon>
        <taxon>Sulfolobales</taxon>
        <taxon>Sulfolobaceae</taxon>
        <taxon>Saccharolobus</taxon>
    </lineage>
</organism>
<dbReference type="HOGENOM" id="CLU_2930383_0_0_2"/>
<sequence length="60" mass="6851">MFYAYNVDSRVFANFLYLLRVRNSGNVVLIMLSFTSLLMFSLLLLGFAFLASLFSGFKPN</sequence>